<comment type="catalytic activity">
    <reaction evidence="12">
        <text>2'-deoxyribonucleotide-(2'-deoxyribose 5'-phosphate)-2'-deoxyribonucleotide-DNA = a 3'-end 2'-deoxyribonucleotide-(2,3-dehydro-2,3-deoxyribose 5'-phosphate)-DNA + a 5'-end 5'-phospho-2'-deoxyribonucleoside-DNA + H(+)</text>
        <dbReference type="Rhea" id="RHEA:66592"/>
        <dbReference type="Rhea" id="RHEA-COMP:13180"/>
        <dbReference type="Rhea" id="RHEA-COMP:16897"/>
        <dbReference type="Rhea" id="RHEA-COMP:17067"/>
        <dbReference type="ChEBI" id="CHEBI:15378"/>
        <dbReference type="ChEBI" id="CHEBI:136412"/>
        <dbReference type="ChEBI" id="CHEBI:157695"/>
        <dbReference type="ChEBI" id="CHEBI:167181"/>
        <dbReference type="EC" id="4.2.99.18"/>
    </reaction>
</comment>
<keyword evidence="4 12" id="KW-0227">DNA damage</keyword>
<evidence type="ECO:0000256" key="10">
    <source>
        <dbReference type="ARBA" id="ARBA00023239"/>
    </source>
</evidence>
<dbReference type="EMBL" id="CP001001">
    <property type="protein sequence ID" value="ACB25463.1"/>
    <property type="molecule type" value="Genomic_DNA"/>
</dbReference>
<keyword evidence="11 12" id="KW-0326">Glycosidase</keyword>
<name>B1LTU4_METRJ</name>
<dbReference type="InterPro" id="IPR003265">
    <property type="entry name" value="HhH-GPD_domain"/>
</dbReference>
<sequence>MPARKTPPPVTDRAGRRAAGPAEAAPGAVTETSRTKRREDAAESVARGPSRSAAPARLAGPIGRAVTAQVDTAPEAVDPATLAEIFRRFQAAEPEPKGELHYVNPFTLLVAVVLSAQATDRGVNLATGPLFAVADTPEKMLALGEDRVRDFVRTIGLFNTKAKNVVALSRILVDEHGGTVPASLEALQVLPGVGAKTASVVLNIAFGVPRIAVDTHIFRVSNRIPLFVGATTDKVQAGLEAIVPDSYRLHAHHWLILHGRYTCKARKPECPRCHIADLCRYPSKTTA</sequence>
<keyword evidence="6 12" id="KW-0408">Iron</keyword>
<dbReference type="FunFam" id="1.10.340.30:FF:000001">
    <property type="entry name" value="Endonuclease III"/>
    <property type="match status" value="1"/>
</dbReference>
<evidence type="ECO:0000313" key="16">
    <source>
        <dbReference type="Proteomes" id="UP000006589"/>
    </source>
</evidence>
<keyword evidence="9 12" id="KW-0234">DNA repair</keyword>
<evidence type="ECO:0000256" key="5">
    <source>
        <dbReference type="ARBA" id="ARBA00022801"/>
    </source>
</evidence>
<feature type="domain" description="HhH-GPD" evidence="14">
    <location>
        <begin position="114"/>
        <end position="261"/>
    </location>
</feature>
<dbReference type="GO" id="GO:0051539">
    <property type="term" value="F:4 iron, 4 sulfur cluster binding"/>
    <property type="evidence" value="ECO:0007669"/>
    <property type="project" value="UniProtKB-UniRule"/>
</dbReference>
<evidence type="ECO:0000256" key="2">
    <source>
        <dbReference type="ARBA" id="ARBA00022485"/>
    </source>
</evidence>
<keyword evidence="3 12" id="KW-0479">Metal-binding</keyword>
<evidence type="ECO:0000313" key="15">
    <source>
        <dbReference type="EMBL" id="ACB25463.1"/>
    </source>
</evidence>
<dbReference type="PANTHER" id="PTHR10359">
    <property type="entry name" value="A/G-SPECIFIC ADENINE GLYCOSYLASE/ENDONUCLEASE III"/>
    <property type="match status" value="1"/>
</dbReference>
<dbReference type="SMART" id="SM00478">
    <property type="entry name" value="ENDO3c"/>
    <property type="match status" value="1"/>
</dbReference>
<feature type="binding site" evidence="12">
    <location>
        <position position="270"/>
    </location>
    <ligand>
        <name>[4Fe-4S] cluster</name>
        <dbReference type="ChEBI" id="CHEBI:49883"/>
    </ligand>
</feature>
<evidence type="ECO:0000256" key="3">
    <source>
        <dbReference type="ARBA" id="ARBA00022723"/>
    </source>
</evidence>
<dbReference type="KEGG" id="mrd:Mrad2831_3486"/>
<evidence type="ECO:0000256" key="7">
    <source>
        <dbReference type="ARBA" id="ARBA00023014"/>
    </source>
</evidence>
<dbReference type="Gene3D" id="1.10.1670.10">
    <property type="entry name" value="Helix-hairpin-Helix base-excision DNA repair enzymes (C-terminal)"/>
    <property type="match status" value="1"/>
</dbReference>
<feature type="binding site" evidence="12">
    <location>
        <position position="263"/>
    </location>
    <ligand>
        <name>[4Fe-4S] cluster</name>
        <dbReference type="ChEBI" id="CHEBI:49883"/>
    </ligand>
</feature>
<reference evidence="15 16" key="1">
    <citation type="submission" date="2008-03" db="EMBL/GenBank/DDBJ databases">
        <title>Complete sequence of chromosome of Methylobacterium radiotolerans JCM 2831.</title>
        <authorList>
            <consortium name="US DOE Joint Genome Institute"/>
            <person name="Copeland A."/>
            <person name="Lucas S."/>
            <person name="Lapidus A."/>
            <person name="Glavina del Rio T."/>
            <person name="Dalin E."/>
            <person name="Tice H."/>
            <person name="Bruce D."/>
            <person name="Goodwin L."/>
            <person name="Pitluck S."/>
            <person name="Kiss H."/>
            <person name="Brettin T."/>
            <person name="Detter J.C."/>
            <person name="Han C."/>
            <person name="Kuske C.R."/>
            <person name="Schmutz J."/>
            <person name="Larimer F."/>
            <person name="Land M."/>
            <person name="Hauser L."/>
            <person name="Kyrpides N."/>
            <person name="Mikhailova N."/>
            <person name="Marx C.J."/>
            <person name="Richardson P."/>
        </authorList>
    </citation>
    <scope>NUCLEOTIDE SEQUENCE [LARGE SCALE GENOMIC DNA]</scope>
    <source>
        <strain evidence="16">ATCC 27329 / DSM 1819 / JCM 2831 / NBRC 15690 / NCIMB 10815 / 0-1</strain>
    </source>
</reference>
<dbReference type="HOGENOM" id="CLU_012862_3_0_5"/>
<evidence type="ECO:0000259" key="14">
    <source>
        <dbReference type="SMART" id="SM00478"/>
    </source>
</evidence>
<feature type="compositionally biased region" description="Low complexity" evidence="13">
    <location>
        <begin position="17"/>
        <end position="28"/>
    </location>
</feature>
<evidence type="ECO:0000256" key="11">
    <source>
        <dbReference type="ARBA" id="ARBA00023295"/>
    </source>
</evidence>
<feature type="binding site" evidence="12">
    <location>
        <position position="273"/>
    </location>
    <ligand>
        <name>[4Fe-4S] cluster</name>
        <dbReference type="ChEBI" id="CHEBI:49883"/>
    </ligand>
</feature>
<dbReference type="InterPro" id="IPR004036">
    <property type="entry name" value="Endonuclease-III-like_CS2"/>
</dbReference>
<dbReference type="Gene3D" id="1.10.340.30">
    <property type="entry name" value="Hypothetical protein, domain 2"/>
    <property type="match status" value="1"/>
</dbReference>
<proteinExistence type="inferred from homology"/>
<dbReference type="PROSITE" id="PS01155">
    <property type="entry name" value="ENDONUCLEASE_III_2"/>
    <property type="match status" value="1"/>
</dbReference>
<keyword evidence="10 12" id="KW-0456">Lyase</keyword>
<organism evidence="15 16">
    <name type="scientific">Methylobacterium radiotolerans (strain ATCC 27329 / DSM 1819 / JCM 2831 / NBRC 15690 / NCIMB 10815 / 0-1)</name>
    <dbReference type="NCBI Taxonomy" id="426355"/>
    <lineage>
        <taxon>Bacteria</taxon>
        <taxon>Pseudomonadati</taxon>
        <taxon>Pseudomonadota</taxon>
        <taxon>Alphaproteobacteria</taxon>
        <taxon>Hyphomicrobiales</taxon>
        <taxon>Methylobacteriaceae</taxon>
        <taxon>Methylobacterium</taxon>
    </lineage>
</organism>
<keyword evidence="15" id="KW-0255">Endonuclease</keyword>
<gene>
    <name evidence="12" type="primary">nth</name>
    <name evidence="15" type="ordered locus">Mrad2831_3486</name>
</gene>
<dbReference type="Proteomes" id="UP000006589">
    <property type="component" value="Chromosome"/>
</dbReference>
<dbReference type="eggNOG" id="COG0177">
    <property type="taxonomic scope" value="Bacteria"/>
</dbReference>
<dbReference type="PANTHER" id="PTHR10359:SF18">
    <property type="entry name" value="ENDONUCLEASE III"/>
    <property type="match status" value="1"/>
</dbReference>
<feature type="binding site" evidence="12">
    <location>
        <position position="279"/>
    </location>
    <ligand>
        <name>[4Fe-4S] cluster</name>
        <dbReference type="ChEBI" id="CHEBI:49883"/>
    </ligand>
</feature>
<comment type="function">
    <text evidence="12">DNA repair enzyme that has both DNA N-glycosylase activity and AP-lyase activity. The DNA N-glycosylase activity releases various damaged pyrimidines from DNA by cleaving the N-glycosidic bond, leaving an AP (apurinic/apyrimidinic) site. The AP-lyase activity cleaves the phosphodiester bond 3' to the AP site by a beta-elimination, leaving a 3'-terminal unsaturated sugar and a product with a terminal 5'-phosphate.</text>
</comment>
<protein>
    <recommendedName>
        <fullName evidence="12">Endonuclease III</fullName>
        <ecNumber evidence="12">4.2.99.18</ecNumber>
    </recommendedName>
    <alternativeName>
        <fullName evidence="12">DNA-(apurinic or apyrimidinic site) lyase</fullName>
    </alternativeName>
</protein>
<dbReference type="STRING" id="426355.Mrad2831_3486"/>
<evidence type="ECO:0000256" key="4">
    <source>
        <dbReference type="ARBA" id="ARBA00022763"/>
    </source>
</evidence>
<dbReference type="Pfam" id="PF00730">
    <property type="entry name" value="HhH-GPD"/>
    <property type="match status" value="1"/>
</dbReference>
<dbReference type="GO" id="GO:0046872">
    <property type="term" value="F:metal ion binding"/>
    <property type="evidence" value="ECO:0007669"/>
    <property type="project" value="UniProtKB-KW"/>
</dbReference>
<keyword evidence="15" id="KW-0540">Nuclease</keyword>
<dbReference type="GO" id="GO:0019104">
    <property type="term" value="F:DNA N-glycosylase activity"/>
    <property type="evidence" value="ECO:0007669"/>
    <property type="project" value="UniProtKB-UniRule"/>
</dbReference>
<keyword evidence="8 12" id="KW-0238">DNA-binding</keyword>
<feature type="compositionally biased region" description="Low complexity" evidence="13">
    <location>
        <begin position="46"/>
        <end position="59"/>
    </location>
</feature>
<dbReference type="InterPro" id="IPR023170">
    <property type="entry name" value="HhH_base_excis_C"/>
</dbReference>
<evidence type="ECO:0000256" key="13">
    <source>
        <dbReference type="SAM" id="MobiDB-lite"/>
    </source>
</evidence>
<dbReference type="HAMAP" id="MF_00942">
    <property type="entry name" value="Nth"/>
    <property type="match status" value="1"/>
</dbReference>
<evidence type="ECO:0000256" key="9">
    <source>
        <dbReference type="ARBA" id="ARBA00023204"/>
    </source>
</evidence>
<feature type="compositionally biased region" description="Pro residues" evidence="13">
    <location>
        <begin position="1"/>
        <end position="10"/>
    </location>
</feature>
<dbReference type="InterPro" id="IPR005759">
    <property type="entry name" value="Nth"/>
</dbReference>
<comment type="cofactor">
    <cofactor evidence="12">
        <name>[4Fe-4S] cluster</name>
        <dbReference type="ChEBI" id="CHEBI:49883"/>
    </cofactor>
    <text evidence="12">Binds 1 [4Fe-4S] cluster.</text>
</comment>
<dbReference type="NCBIfam" id="TIGR01083">
    <property type="entry name" value="nth"/>
    <property type="match status" value="1"/>
</dbReference>
<comment type="similarity">
    <text evidence="1 12">Belongs to the Nth/MutY family.</text>
</comment>
<feature type="region of interest" description="Disordered" evidence="13">
    <location>
        <begin position="1"/>
        <end position="59"/>
    </location>
</feature>
<dbReference type="FunFam" id="1.10.1670.10:FF:000001">
    <property type="entry name" value="Endonuclease III"/>
    <property type="match status" value="1"/>
</dbReference>
<dbReference type="EC" id="4.2.99.18" evidence="12"/>
<keyword evidence="7 12" id="KW-0411">Iron-sulfur</keyword>
<accession>B1LTU4</accession>
<dbReference type="InterPro" id="IPR011257">
    <property type="entry name" value="DNA_glycosylase"/>
</dbReference>
<evidence type="ECO:0000256" key="1">
    <source>
        <dbReference type="ARBA" id="ARBA00008343"/>
    </source>
</evidence>
<dbReference type="GO" id="GO:0140078">
    <property type="term" value="F:class I DNA-(apurinic or apyrimidinic site) endonuclease activity"/>
    <property type="evidence" value="ECO:0007669"/>
    <property type="project" value="UniProtKB-EC"/>
</dbReference>
<evidence type="ECO:0000256" key="6">
    <source>
        <dbReference type="ARBA" id="ARBA00023004"/>
    </source>
</evidence>
<keyword evidence="5 12" id="KW-0378">Hydrolase</keyword>
<dbReference type="GO" id="GO:0006285">
    <property type="term" value="P:base-excision repair, AP site formation"/>
    <property type="evidence" value="ECO:0007669"/>
    <property type="project" value="TreeGrafter"/>
</dbReference>
<dbReference type="SUPFAM" id="SSF48150">
    <property type="entry name" value="DNA-glycosylase"/>
    <property type="match status" value="1"/>
</dbReference>
<dbReference type="GO" id="GO:0003677">
    <property type="term" value="F:DNA binding"/>
    <property type="evidence" value="ECO:0007669"/>
    <property type="project" value="UniProtKB-UniRule"/>
</dbReference>
<dbReference type="AlphaFoldDB" id="B1LTU4"/>
<evidence type="ECO:0000256" key="8">
    <source>
        <dbReference type="ARBA" id="ARBA00023125"/>
    </source>
</evidence>
<evidence type="ECO:0000256" key="12">
    <source>
        <dbReference type="HAMAP-Rule" id="MF_00942"/>
    </source>
</evidence>
<keyword evidence="2 12" id="KW-0004">4Fe-4S</keyword>
<dbReference type="CDD" id="cd00056">
    <property type="entry name" value="ENDO3c"/>
    <property type="match status" value="1"/>
</dbReference>